<name>A0ABX0X701_9BACT</name>
<evidence type="ECO:0000256" key="4">
    <source>
        <dbReference type="ARBA" id="ARBA00023235"/>
    </source>
</evidence>
<dbReference type="EC" id="5.2.1.8" evidence="6"/>
<dbReference type="SUPFAM" id="SSF54534">
    <property type="entry name" value="FKBP-like"/>
    <property type="match status" value="2"/>
</dbReference>
<keyword evidence="3 5" id="KW-0697">Rotamase</keyword>
<evidence type="ECO:0000256" key="3">
    <source>
        <dbReference type="ARBA" id="ARBA00023110"/>
    </source>
</evidence>
<protein>
    <recommendedName>
        <fullName evidence="6">Peptidyl-prolyl cis-trans isomerase</fullName>
        <ecNumber evidence="6">5.2.1.8</ecNumber>
    </recommendedName>
</protein>
<sequence length="298" mass="32163">MRILTLALLASVLFTGCESDGGETMTTELGRTFEIFKSGDGPVVKPGDYVSFNATIKTQTDSTLFSTYATGGDLPMIQAVAMDTEDVGDVEDIIRYMRVGDSATVQVKIVDPRQRAPGMENDTVTFYTVKPFEILSEEEFEIRRDEKMAEMEAGRSIIIARGEERNTFAAGVIEQYNAGDLDDQLETTASGLKYIVHEQGSGAQAQAGQGVVVQYIGALVEDGSVFDQSFERGQGIPFRLGTGSVIPGWDEGIALLKEGDKATFFIPSALAYGANGTPDGSIPANSELAFYVELEEVQ</sequence>
<evidence type="ECO:0000313" key="8">
    <source>
        <dbReference type="EMBL" id="NJC25006.1"/>
    </source>
</evidence>
<dbReference type="Gene3D" id="3.10.50.40">
    <property type="match status" value="2"/>
</dbReference>
<evidence type="ECO:0000256" key="1">
    <source>
        <dbReference type="ARBA" id="ARBA00000971"/>
    </source>
</evidence>
<accession>A0ABX0X701</accession>
<comment type="similarity">
    <text evidence="2 6">Belongs to the FKBP-type PPIase family.</text>
</comment>
<feature type="domain" description="PPIase FKBP-type" evidence="7">
    <location>
        <begin position="208"/>
        <end position="298"/>
    </location>
</feature>
<evidence type="ECO:0000313" key="9">
    <source>
        <dbReference type="Proteomes" id="UP000770785"/>
    </source>
</evidence>
<dbReference type="Proteomes" id="UP000770785">
    <property type="component" value="Unassembled WGS sequence"/>
</dbReference>
<dbReference type="PANTHER" id="PTHR43811">
    <property type="entry name" value="FKBP-TYPE PEPTIDYL-PROLYL CIS-TRANS ISOMERASE FKPA"/>
    <property type="match status" value="1"/>
</dbReference>
<dbReference type="RefSeq" id="WP_245184371.1">
    <property type="nucleotide sequence ID" value="NZ_JAATJH010000001.1"/>
</dbReference>
<comment type="catalytic activity">
    <reaction evidence="1 5 6">
        <text>[protein]-peptidylproline (omega=180) = [protein]-peptidylproline (omega=0)</text>
        <dbReference type="Rhea" id="RHEA:16237"/>
        <dbReference type="Rhea" id="RHEA-COMP:10747"/>
        <dbReference type="Rhea" id="RHEA-COMP:10748"/>
        <dbReference type="ChEBI" id="CHEBI:83833"/>
        <dbReference type="ChEBI" id="CHEBI:83834"/>
        <dbReference type="EC" id="5.2.1.8"/>
    </reaction>
</comment>
<reference evidence="8 9" key="1">
    <citation type="submission" date="2020-03" db="EMBL/GenBank/DDBJ databases">
        <title>Genomic Encyclopedia of Type Strains, Phase IV (KMG-IV): sequencing the most valuable type-strain genomes for metagenomic binning, comparative biology and taxonomic classification.</title>
        <authorList>
            <person name="Goeker M."/>
        </authorList>
    </citation>
    <scope>NUCLEOTIDE SEQUENCE [LARGE SCALE GENOMIC DNA]</scope>
    <source>
        <strain evidence="8 9">DSM 105096</strain>
    </source>
</reference>
<evidence type="ECO:0000259" key="7">
    <source>
        <dbReference type="PROSITE" id="PS50059"/>
    </source>
</evidence>
<evidence type="ECO:0000256" key="6">
    <source>
        <dbReference type="RuleBase" id="RU003915"/>
    </source>
</evidence>
<dbReference type="PANTHER" id="PTHR43811:SF19">
    <property type="entry name" value="39 KDA FK506-BINDING NUCLEAR PROTEIN"/>
    <property type="match status" value="1"/>
</dbReference>
<dbReference type="EMBL" id="JAATJH010000001">
    <property type="protein sequence ID" value="NJC25006.1"/>
    <property type="molecule type" value="Genomic_DNA"/>
</dbReference>
<dbReference type="Pfam" id="PF00254">
    <property type="entry name" value="FKBP_C"/>
    <property type="match status" value="1"/>
</dbReference>
<dbReference type="PROSITE" id="PS51257">
    <property type="entry name" value="PROKAR_LIPOPROTEIN"/>
    <property type="match status" value="1"/>
</dbReference>
<dbReference type="InterPro" id="IPR046357">
    <property type="entry name" value="PPIase_dom_sf"/>
</dbReference>
<organism evidence="8 9">
    <name type="scientific">Neolewinella antarctica</name>
    <dbReference type="NCBI Taxonomy" id="442734"/>
    <lineage>
        <taxon>Bacteria</taxon>
        <taxon>Pseudomonadati</taxon>
        <taxon>Bacteroidota</taxon>
        <taxon>Saprospiria</taxon>
        <taxon>Saprospirales</taxon>
        <taxon>Lewinellaceae</taxon>
        <taxon>Neolewinella</taxon>
    </lineage>
</organism>
<comment type="caution">
    <text evidence="8">The sequence shown here is derived from an EMBL/GenBank/DDBJ whole genome shotgun (WGS) entry which is preliminary data.</text>
</comment>
<keyword evidence="4 5" id="KW-0413">Isomerase</keyword>
<evidence type="ECO:0000256" key="5">
    <source>
        <dbReference type="PROSITE-ProRule" id="PRU00277"/>
    </source>
</evidence>
<evidence type="ECO:0000256" key="2">
    <source>
        <dbReference type="ARBA" id="ARBA00006577"/>
    </source>
</evidence>
<dbReference type="PROSITE" id="PS50059">
    <property type="entry name" value="FKBP_PPIASE"/>
    <property type="match status" value="1"/>
</dbReference>
<keyword evidence="9" id="KW-1185">Reference proteome</keyword>
<proteinExistence type="inferred from homology"/>
<dbReference type="InterPro" id="IPR001179">
    <property type="entry name" value="PPIase_FKBP_dom"/>
</dbReference>
<dbReference type="GO" id="GO:0003755">
    <property type="term" value="F:peptidyl-prolyl cis-trans isomerase activity"/>
    <property type="evidence" value="ECO:0007669"/>
    <property type="project" value="UniProtKB-EC"/>
</dbReference>
<gene>
    <name evidence="8" type="ORF">GGR27_000487</name>
</gene>